<evidence type="ECO:0000313" key="7">
    <source>
        <dbReference type="Proteomes" id="UP000297975"/>
    </source>
</evidence>
<dbReference type="InterPro" id="IPR038718">
    <property type="entry name" value="SNF2-like_sf"/>
</dbReference>
<proteinExistence type="predicted"/>
<feature type="domain" description="SWIM-type" evidence="3">
    <location>
        <begin position="50"/>
        <end position="87"/>
    </location>
</feature>
<dbReference type="AlphaFoldDB" id="A0A4Y8IEA4"/>
<accession>A0A4Y8IEA4</accession>
<evidence type="ECO:0000313" key="6">
    <source>
        <dbReference type="EMBL" id="TFB14240.1"/>
    </source>
</evidence>
<dbReference type="PROSITE" id="PS51192">
    <property type="entry name" value="HELICASE_ATP_BIND_1"/>
    <property type="match status" value="1"/>
</dbReference>
<comment type="caution">
    <text evidence="6">The sequence shown here is derived from an EMBL/GenBank/DDBJ whole genome shotgun (WGS) entry which is preliminary data.</text>
</comment>
<dbReference type="PROSITE" id="PS51194">
    <property type="entry name" value="HELICASE_CTER"/>
    <property type="match status" value="1"/>
</dbReference>
<gene>
    <name evidence="6" type="ORF">E3U55_13750</name>
</gene>
<dbReference type="Pfam" id="PF00271">
    <property type="entry name" value="Helicase_C"/>
    <property type="match status" value="1"/>
</dbReference>
<dbReference type="EMBL" id="SOPW01000017">
    <property type="protein sequence ID" value="TFB14240.1"/>
    <property type="molecule type" value="Genomic_DNA"/>
</dbReference>
<keyword evidence="1" id="KW-0378">Hydrolase</keyword>
<keyword evidence="2" id="KW-0479">Metal-binding</keyword>
<dbReference type="PROSITE" id="PS50966">
    <property type="entry name" value="ZF_SWIM"/>
    <property type="match status" value="1"/>
</dbReference>
<dbReference type="GO" id="GO:0004386">
    <property type="term" value="F:helicase activity"/>
    <property type="evidence" value="ECO:0007669"/>
    <property type="project" value="UniProtKB-KW"/>
</dbReference>
<dbReference type="RefSeq" id="WP_134341051.1">
    <property type="nucleotide sequence ID" value="NZ_SOPW01000017.1"/>
</dbReference>
<dbReference type="SMART" id="SM00490">
    <property type="entry name" value="HELICc"/>
    <property type="match status" value="1"/>
</dbReference>
<dbReference type="GO" id="GO:0008270">
    <property type="term" value="F:zinc ion binding"/>
    <property type="evidence" value="ECO:0007669"/>
    <property type="project" value="UniProtKB-KW"/>
</dbReference>
<dbReference type="SUPFAM" id="SSF52540">
    <property type="entry name" value="P-loop containing nucleoside triphosphate hydrolases"/>
    <property type="match status" value="2"/>
</dbReference>
<dbReference type="InterPro" id="IPR027417">
    <property type="entry name" value="P-loop_NTPase"/>
</dbReference>
<dbReference type="PANTHER" id="PTHR10799">
    <property type="entry name" value="SNF2/RAD54 HELICASE FAMILY"/>
    <property type="match status" value="1"/>
</dbReference>
<dbReference type="InterPro" id="IPR001650">
    <property type="entry name" value="Helicase_C-like"/>
</dbReference>
<dbReference type="Pfam" id="PF04434">
    <property type="entry name" value="SWIM"/>
    <property type="match status" value="1"/>
</dbReference>
<dbReference type="InterPro" id="IPR007527">
    <property type="entry name" value="Znf_SWIM"/>
</dbReference>
<dbReference type="Proteomes" id="UP000297975">
    <property type="component" value="Unassembled WGS sequence"/>
</dbReference>
<keyword evidence="7" id="KW-1185">Reference proteome</keyword>
<feature type="domain" description="Helicase C-terminal" evidence="5">
    <location>
        <begin position="916"/>
        <end position="1070"/>
    </location>
</feature>
<evidence type="ECO:0000259" key="3">
    <source>
        <dbReference type="PROSITE" id="PS50966"/>
    </source>
</evidence>
<dbReference type="InterPro" id="IPR000330">
    <property type="entry name" value="SNF2_N"/>
</dbReference>
<evidence type="ECO:0000259" key="4">
    <source>
        <dbReference type="PROSITE" id="PS51192"/>
    </source>
</evidence>
<sequence>MLNRQTIKNLFSNTIYQRGQRYYNQGKVINLSYEEELDQWHASVLGTKTYRVTVELIGDNIQYYCNCPAHDQYGQCKHSAAVLLAVLNERKKTNMFQPDQDDEYLRFREKLNRYFNREKDEPKDYSTELIDLFSGQTSVNPSEDPSWGKEQLQVEYTLKTEDKLFFGKLFSIEMKVGVERTYVVKSMKKFLESISDKREHVFTSKFSYHPDDHYFAEDDRKIVDYLIQIYENEDFYESQWQKSATQKGMIIPPAFTDQLLPLLAERGVSFENGSNQYSTFKWINEELPFDFSLTTSKNGYALDTATINQYEHFKNYGIVIDENNLYRLTKAQQDIVKQVFKLLNQESNISISTQQMDEFVSQVIPHLKKIGRVKSTKKVAESIVNPELKATLHLDQVEHRLTAKLRYWYDDIEIDPMKPNDIHKPDPSQILIRDSEKEAKVMKVIEHADFKFNGTELYLEYEDEIFNFLYEHLPQLDDVAEIYLTNAVKSWLVEAAEAPSVQVDFDSGENFLEVNFELGDINYDEITHIIKSVVEKKRFYRLPDGSFLPLEDESLTQMSHLLDELNINAEDIKDGSVQLPAYRGLQLEDAVTTGLKKKYSKAFQQLIDDIKAPSQAEVPLPQALRADLREYQKVGFQWLKSLSRYRFGGILADDMGLGKTLQSIAFLLSELEENKASSKPALIVSPASLVYNWQAEFEKFAPTMNVLVMSGSISERQKLLEDINEFDVVITSYPLVRQDVEDYRHLEFSTLIMDEAQAIKNHLTKQAKAIRAIKATQRFALSGTPIENSLDELWSIFDVILPGFFPSKKEFRNMDQHQVSKMSRPFILRRIKQDVLTELPDKIESVQHSELTMDQKQLYLGYLDKIKSETASAISNEGFQKNRMKILAGLTRLRQLCCHPSLFIEDYEGESGKMNQLLDMIDTARENGHRILIFSQFASMLKIIRETLTDFGREVFYLDGQTPSKNRVEMVNRFNQGEKEIFLISLKAGGTGLNLTGADTVILYDLWWNPAVEEQAAGRAHRIGQKKVVQVHRLITKGTIEEKIYALQQRKRELIENVIQPGKTMFSSLSEDEIRELLNV</sequence>
<keyword evidence="6" id="KW-0347">Helicase</keyword>
<dbReference type="Gene3D" id="3.40.50.10810">
    <property type="entry name" value="Tandem AAA-ATPase domain"/>
    <property type="match status" value="1"/>
</dbReference>
<keyword evidence="6" id="KW-0547">Nucleotide-binding</keyword>
<dbReference type="GO" id="GO:0016787">
    <property type="term" value="F:hydrolase activity"/>
    <property type="evidence" value="ECO:0007669"/>
    <property type="project" value="UniProtKB-KW"/>
</dbReference>
<dbReference type="FunFam" id="3.40.50.300:FF:000533">
    <property type="entry name" value="Helicase, Snf2 family"/>
    <property type="match status" value="1"/>
</dbReference>
<name>A0A4Y8IEA4_9BACI</name>
<dbReference type="InterPro" id="IPR013663">
    <property type="entry name" value="Helicase_SWF/SNF/SWI_bac"/>
</dbReference>
<dbReference type="Pfam" id="PF00176">
    <property type="entry name" value="SNF2-rel_dom"/>
    <property type="match status" value="1"/>
</dbReference>
<evidence type="ECO:0000256" key="2">
    <source>
        <dbReference type="PROSITE-ProRule" id="PRU00325"/>
    </source>
</evidence>
<dbReference type="Gene3D" id="3.40.50.300">
    <property type="entry name" value="P-loop containing nucleotide triphosphate hydrolases"/>
    <property type="match status" value="1"/>
</dbReference>
<feature type="domain" description="Helicase ATP-binding" evidence="4">
    <location>
        <begin position="640"/>
        <end position="803"/>
    </location>
</feature>
<dbReference type="CDD" id="cd18012">
    <property type="entry name" value="DEXQc_arch_SWI2_SNF2"/>
    <property type="match status" value="1"/>
</dbReference>
<dbReference type="CDD" id="cd18793">
    <property type="entry name" value="SF2_C_SNF"/>
    <property type="match status" value="1"/>
</dbReference>
<organism evidence="6 7">
    <name type="scientific">Filobacillus milosensis</name>
    <dbReference type="NCBI Taxonomy" id="94137"/>
    <lineage>
        <taxon>Bacteria</taxon>
        <taxon>Bacillati</taxon>
        <taxon>Bacillota</taxon>
        <taxon>Bacilli</taxon>
        <taxon>Bacillales</taxon>
        <taxon>Bacillaceae</taxon>
        <taxon>Filobacillus</taxon>
    </lineage>
</organism>
<dbReference type="SMART" id="SM00487">
    <property type="entry name" value="DEXDc"/>
    <property type="match status" value="1"/>
</dbReference>
<dbReference type="GO" id="GO:0005524">
    <property type="term" value="F:ATP binding"/>
    <property type="evidence" value="ECO:0007669"/>
    <property type="project" value="InterPro"/>
</dbReference>
<evidence type="ECO:0000256" key="1">
    <source>
        <dbReference type="ARBA" id="ARBA00022801"/>
    </source>
</evidence>
<dbReference type="OrthoDB" id="9760715at2"/>
<keyword evidence="2" id="KW-0862">Zinc</keyword>
<dbReference type="InterPro" id="IPR014001">
    <property type="entry name" value="Helicase_ATP-bd"/>
</dbReference>
<dbReference type="Pfam" id="PF08455">
    <property type="entry name" value="SNF2_assoc"/>
    <property type="match status" value="1"/>
</dbReference>
<reference evidence="6 7" key="1">
    <citation type="submission" date="2019-03" db="EMBL/GenBank/DDBJ databases">
        <authorList>
            <person name="He R.-H."/>
        </authorList>
    </citation>
    <scope>NUCLEOTIDE SEQUENCE [LARGE SCALE GENOMIC DNA]</scope>
    <source>
        <strain evidence="7">SH 714</strain>
    </source>
</reference>
<evidence type="ECO:0000259" key="5">
    <source>
        <dbReference type="PROSITE" id="PS51194"/>
    </source>
</evidence>
<protein>
    <submittedName>
        <fullName evidence="6">DEAD/DEAH box helicase</fullName>
    </submittedName>
</protein>
<keyword evidence="6" id="KW-0067">ATP-binding</keyword>
<dbReference type="InterPro" id="IPR049730">
    <property type="entry name" value="SNF2/RAD54-like_C"/>
</dbReference>
<keyword evidence="2" id="KW-0863">Zinc-finger</keyword>